<dbReference type="AlphaFoldDB" id="A0A240DY12"/>
<keyword evidence="1" id="KW-0812">Transmembrane</keyword>
<organism evidence="2 3">
    <name type="scientific">Polynucleobacter meluiroseus</name>
    <dbReference type="NCBI Taxonomy" id="1938814"/>
    <lineage>
        <taxon>Bacteria</taxon>
        <taxon>Pseudomonadati</taxon>
        <taxon>Pseudomonadota</taxon>
        <taxon>Betaproteobacteria</taxon>
        <taxon>Burkholderiales</taxon>
        <taxon>Burkholderiaceae</taxon>
        <taxon>Polynucleobacter</taxon>
    </lineage>
</organism>
<sequence length="62" mass="7187">MNFWSFRPQKSLSLCPALQPAQIIGLISMYDKWGKPAPKRLHLNMLVITYFISGVIRVLRKI</sequence>
<dbReference type="Proteomes" id="UP000218069">
    <property type="component" value="Unassembled WGS sequence"/>
</dbReference>
<keyword evidence="1" id="KW-1133">Transmembrane helix</keyword>
<proteinExistence type="predicted"/>
<evidence type="ECO:0000256" key="1">
    <source>
        <dbReference type="SAM" id="Phobius"/>
    </source>
</evidence>
<evidence type="ECO:0000313" key="3">
    <source>
        <dbReference type="Proteomes" id="UP000218069"/>
    </source>
</evidence>
<protein>
    <submittedName>
        <fullName evidence="2">Uncharacterized protein</fullName>
    </submittedName>
</protein>
<feature type="transmembrane region" description="Helical" evidence="1">
    <location>
        <begin position="41"/>
        <end position="59"/>
    </location>
</feature>
<keyword evidence="1" id="KW-0472">Membrane</keyword>
<gene>
    <name evidence="2" type="ORF">SAMN06295945_0128</name>
</gene>
<evidence type="ECO:0000313" key="2">
    <source>
        <dbReference type="EMBL" id="SNX27812.1"/>
    </source>
</evidence>
<dbReference type="EMBL" id="OANS01000001">
    <property type="protein sequence ID" value="SNX27812.1"/>
    <property type="molecule type" value="Genomic_DNA"/>
</dbReference>
<accession>A0A240DY12</accession>
<reference evidence="3" key="1">
    <citation type="submission" date="2017-08" db="EMBL/GenBank/DDBJ databases">
        <authorList>
            <person name="Varghese N."/>
            <person name="Submissions S."/>
        </authorList>
    </citation>
    <scope>NUCLEOTIDE SEQUENCE [LARGE SCALE GENOMIC DNA]</scope>
    <source>
        <strain evidence="3">AP-Melu-1000-B4</strain>
    </source>
</reference>
<keyword evidence="3" id="KW-1185">Reference proteome</keyword>
<name>A0A240DY12_9BURK</name>